<evidence type="ECO:0000313" key="4">
    <source>
        <dbReference type="Proteomes" id="UP001140949"/>
    </source>
</evidence>
<evidence type="ECO:0000313" key="3">
    <source>
        <dbReference type="EMBL" id="KAJ6849600.1"/>
    </source>
</evidence>
<gene>
    <name evidence="3" type="ORF">M6B38_267800</name>
</gene>
<protein>
    <recommendedName>
        <fullName evidence="2">DUF7054 domain-containing protein</fullName>
    </recommendedName>
</protein>
<evidence type="ECO:0000259" key="2">
    <source>
        <dbReference type="Pfam" id="PF23156"/>
    </source>
</evidence>
<dbReference type="PANTHER" id="PTHR33270">
    <property type="entry name" value="BNAC05G50380D PROTEIN"/>
    <property type="match status" value="1"/>
</dbReference>
<comment type="caution">
    <text evidence="3">The sequence shown here is derived from an EMBL/GenBank/DDBJ whole genome shotgun (WGS) entry which is preliminary data.</text>
</comment>
<feature type="compositionally biased region" description="Basic residues" evidence="1">
    <location>
        <begin position="31"/>
        <end position="40"/>
    </location>
</feature>
<evidence type="ECO:0000256" key="1">
    <source>
        <dbReference type="SAM" id="MobiDB-lite"/>
    </source>
</evidence>
<dbReference type="Proteomes" id="UP001140949">
    <property type="component" value="Unassembled WGS sequence"/>
</dbReference>
<feature type="compositionally biased region" description="Pro residues" evidence="1">
    <location>
        <begin position="19"/>
        <end position="28"/>
    </location>
</feature>
<feature type="domain" description="DUF7054" evidence="2">
    <location>
        <begin position="105"/>
        <end position="193"/>
    </location>
</feature>
<name>A0AAX6I8F5_IRIPA</name>
<dbReference type="AlphaFoldDB" id="A0AAX6I8F5"/>
<feature type="region of interest" description="Disordered" evidence="1">
    <location>
        <begin position="1"/>
        <end position="49"/>
    </location>
</feature>
<dbReference type="InterPro" id="IPR055482">
    <property type="entry name" value="DUF7054"/>
</dbReference>
<sequence>MPEASPKARQARRRTGLPKPIPKLPATPPSSRRRMRRTRISRTSISGRTLPRSASEPVLLLLPWSIDDDSRRSLCLSDPLNFTSAPQLPLLPPTTPSRTTSFSEEAKVVVTVTVEGSPGPVRAMVKLGATVEEAIGVVVDRYAREGRSPRLDWDGEGAAAAGLFQLHHSHFSLQSLNKSEKIGEVGGRSFYLRRSSGNDGFIVRSEGRNAVGGSEIELVNGGHNTAPTHIFSFIAQRLRKFKRRTGRIWRILTCITCWL</sequence>
<dbReference type="InterPro" id="IPR040358">
    <property type="entry name" value="At4g22758-like"/>
</dbReference>
<dbReference type="Pfam" id="PF23156">
    <property type="entry name" value="DUF7054"/>
    <property type="match status" value="1"/>
</dbReference>
<proteinExistence type="predicted"/>
<reference evidence="3" key="2">
    <citation type="submission" date="2023-04" db="EMBL/GenBank/DDBJ databases">
        <authorList>
            <person name="Bruccoleri R.E."/>
            <person name="Oakeley E.J."/>
            <person name="Faust A.-M."/>
            <person name="Dessus-Babus S."/>
            <person name="Altorfer M."/>
            <person name="Burckhardt D."/>
            <person name="Oertli M."/>
            <person name="Naumann U."/>
            <person name="Petersen F."/>
            <person name="Wong J."/>
        </authorList>
    </citation>
    <scope>NUCLEOTIDE SEQUENCE</scope>
    <source>
        <strain evidence="3">GSM-AAB239-AS_SAM_17_03QT</strain>
        <tissue evidence="3">Leaf</tissue>
    </source>
</reference>
<reference evidence="3" key="1">
    <citation type="journal article" date="2023" name="GigaByte">
        <title>Genome assembly of the bearded iris, Iris pallida Lam.</title>
        <authorList>
            <person name="Bruccoleri R.E."/>
            <person name="Oakeley E.J."/>
            <person name="Faust A.M.E."/>
            <person name="Altorfer M."/>
            <person name="Dessus-Babus S."/>
            <person name="Burckhardt D."/>
            <person name="Oertli M."/>
            <person name="Naumann U."/>
            <person name="Petersen F."/>
            <person name="Wong J."/>
        </authorList>
    </citation>
    <scope>NUCLEOTIDE SEQUENCE</scope>
    <source>
        <strain evidence="3">GSM-AAB239-AS_SAM_17_03QT</strain>
    </source>
</reference>
<organism evidence="3 4">
    <name type="scientific">Iris pallida</name>
    <name type="common">Sweet iris</name>
    <dbReference type="NCBI Taxonomy" id="29817"/>
    <lineage>
        <taxon>Eukaryota</taxon>
        <taxon>Viridiplantae</taxon>
        <taxon>Streptophyta</taxon>
        <taxon>Embryophyta</taxon>
        <taxon>Tracheophyta</taxon>
        <taxon>Spermatophyta</taxon>
        <taxon>Magnoliopsida</taxon>
        <taxon>Liliopsida</taxon>
        <taxon>Asparagales</taxon>
        <taxon>Iridaceae</taxon>
        <taxon>Iridoideae</taxon>
        <taxon>Irideae</taxon>
        <taxon>Iris</taxon>
    </lineage>
</organism>
<keyword evidence="4" id="KW-1185">Reference proteome</keyword>
<dbReference type="PANTHER" id="PTHR33270:SF6">
    <property type="entry name" value="OS02G0448600 PROTEIN"/>
    <property type="match status" value="1"/>
</dbReference>
<dbReference type="EMBL" id="JANAVB010003400">
    <property type="protein sequence ID" value="KAJ6849600.1"/>
    <property type="molecule type" value="Genomic_DNA"/>
</dbReference>
<accession>A0AAX6I8F5</accession>